<gene>
    <name evidence="1" type="ordered locus">HCD_03465</name>
</gene>
<protein>
    <submittedName>
        <fullName evidence="1">Outer membrane protein HopP</fullName>
    </submittedName>
</protein>
<evidence type="ECO:0000313" key="1">
    <source>
        <dbReference type="EMBL" id="AFI05709.1"/>
    </source>
</evidence>
<dbReference type="Proteomes" id="UP000005013">
    <property type="component" value="Chromosome"/>
</dbReference>
<dbReference type="OrthoDB" id="5331903at2"/>
<dbReference type="STRING" id="1163745.HCD_03465"/>
<accession>I0ERZ0</accession>
<keyword evidence="2" id="KW-1185">Reference proteome</keyword>
<dbReference type="InterPro" id="IPR002718">
    <property type="entry name" value="OMP_Helicobacter"/>
</dbReference>
<dbReference type="eggNOG" id="COG3170">
    <property type="taxonomic scope" value="Bacteria"/>
</dbReference>
<organism evidence="1 2">
    <name type="scientific">Helicobacter cetorum (strain ATCC BAA-540 / CCUG 52418 / MIT 99-5656)</name>
    <dbReference type="NCBI Taxonomy" id="1163745"/>
    <lineage>
        <taxon>Bacteria</taxon>
        <taxon>Pseudomonadati</taxon>
        <taxon>Campylobacterota</taxon>
        <taxon>Epsilonproteobacteria</taxon>
        <taxon>Campylobacterales</taxon>
        <taxon>Helicobacteraceae</taxon>
        <taxon>Helicobacter</taxon>
    </lineage>
</organism>
<proteinExistence type="predicted"/>
<dbReference type="KEGG" id="hcm:HCD_03465"/>
<dbReference type="Pfam" id="PF01856">
    <property type="entry name" value="HP_OMP"/>
    <property type="match status" value="1"/>
</dbReference>
<dbReference type="EMBL" id="CP003481">
    <property type="protein sequence ID" value="AFI05709.1"/>
    <property type="molecule type" value="Genomic_DNA"/>
</dbReference>
<dbReference type="AlphaFoldDB" id="I0ERZ0"/>
<dbReference type="PATRIC" id="fig|1163745.3.peg.736"/>
<evidence type="ECO:0000313" key="2">
    <source>
        <dbReference type="Proteomes" id="UP000005013"/>
    </source>
</evidence>
<dbReference type="HOGENOM" id="CLU_516561_0_0_7"/>
<name>I0ERZ0_HELCM</name>
<dbReference type="RefSeq" id="WP_014659218.1">
    <property type="nucleotide sequence ID" value="NC_017735.1"/>
</dbReference>
<dbReference type="PRINTS" id="PR01776">
    <property type="entry name" value="HPOMPFAMILY"/>
</dbReference>
<reference evidence="1 2" key="1">
    <citation type="journal article" date="2013" name="PLoS ONE">
        <title>Sequence Divergence and Conservation in Genomes ofHelicobacter cetorum Strains from a Dolphin and a Whale.</title>
        <authorList>
            <person name="Kersulyte D."/>
            <person name="Rossi M."/>
            <person name="Berg D.E."/>
        </authorList>
    </citation>
    <scope>NUCLEOTIDE SEQUENCE [LARGE SCALE GENOMIC DNA]</scope>
    <source>
        <strain evidence="1 2">MIT 99-5656</strain>
    </source>
</reference>
<sequence>MKKHYFSLALTLLLGLHLNAEENGWYSSLGYQIGESNQQMSVNQKVLESQQQLKKVLTQAQNLANEMSAPSPTTPIVSQEQIKLQGNISTEDANRNIWGNNPTQVAASSVLQAANNIATTFKQDSQGTNPWTKPSNTHNTLCDVGQSSCNVLDDLQGIINGASAERILPLKTDLPKDKSSPHWNNSGSSPSSVYIDYSITNIVNAAQSSIQAITLTRENESLADKLPTDITNSNVSSVYDTLNTLISNNSKIHNANMNVGNELNYIAQNVDYFGLGGFTTQEIQSGGSDARLASLWYLLNGKQPDYKQGVANYTPYAQGGFIKEQNALASAYQNINKSSLALYNATKSAETTTNSGVLNGVGFSIGYKHFFGKKKAWGLRVLGFVDYNHTYIKADNDYFSTTASLLTYGGGIDILYNFINDKELKNKNKLSVGTMLGVAFGHSTWLSTLHDKLSSYGSINATNYQLLWNFGMRINLAHYKNHQYRNANGFELGIKIPSFSTNYYNNNGTKLSYGRIFSFYFNYVHAF</sequence>